<organism evidence="1 2">
    <name type="scientific">Kribbella pratensis</name>
    <dbReference type="NCBI Taxonomy" id="2512112"/>
    <lineage>
        <taxon>Bacteria</taxon>
        <taxon>Bacillati</taxon>
        <taxon>Actinomycetota</taxon>
        <taxon>Actinomycetes</taxon>
        <taxon>Propionibacteriales</taxon>
        <taxon>Kribbellaceae</taxon>
        <taxon>Kribbella</taxon>
    </lineage>
</organism>
<dbReference type="Proteomes" id="UP000295060">
    <property type="component" value="Unassembled WGS sequence"/>
</dbReference>
<comment type="caution">
    <text evidence="1">The sequence shown here is derived from an EMBL/GenBank/DDBJ whole genome shotgun (WGS) entry which is preliminary data.</text>
</comment>
<dbReference type="RefSeq" id="WP_134010796.1">
    <property type="nucleotide sequence ID" value="NZ_SODU01000005.1"/>
</dbReference>
<proteinExistence type="predicted"/>
<protein>
    <submittedName>
        <fullName evidence="1">Uncharacterized protein</fullName>
    </submittedName>
</protein>
<evidence type="ECO:0000313" key="2">
    <source>
        <dbReference type="Proteomes" id="UP000295060"/>
    </source>
</evidence>
<dbReference type="EMBL" id="SODU01000005">
    <property type="protein sequence ID" value="TDW81800.1"/>
    <property type="molecule type" value="Genomic_DNA"/>
</dbReference>
<accession>A0ABY2F5G5</accession>
<evidence type="ECO:0000313" key="1">
    <source>
        <dbReference type="EMBL" id="TDW81800.1"/>
    </source>
</evidence>
<sequence>MTEPVDHDAYRLDRLQLPAHVHVRIRGDWRSGWLIGCDRQLSGWHGLVQYQDDDENQPETTRWLRAEEITADGGT</sequence>
<keyword evidence="2" id="KW-1185">Reference proteome</keyword>
<reference evidence="1 2" key="1">
    <citation type="submission" date="2019-03" db="EMBL/GenBank/DDBJ databases">
        <title>Genomic Encyclopedia of Type Strains, Phase III (KMG-III): the genomes of soil and plant-associated and newly described type strains.</title>
        <authorList>
            <person name="Whitman W."/>
        </authorList>
    </citation>
    <scope>NUCLEOTIDE SEQUENCE [LARGE SCALE GENOMIC DNA]</scope>
    <source>
        <strain evidence="1 2">VKMAc-2574</strain>
    </source>
</reference>
<name>A0ABY2F5G5_9ACTN</name>
<gene>
    <name evidence="1" type="ORF">EV137_7810</name>
</gene>